<protein>
    <submittedName>
        <fullName evidence="1">Uncharacterized protein</fullName>
    </submittedName>
</protein>
<dbReference type="EMBL" id="JARQWQ010000015">
    <property type="protein sequence ID" value="KAK2567040.1"/>
    <property type="molecule type" value="Genomic_DNA"/>
</dbReference>
<comment type="caution">
    <text evidence="1">The sequence shown here is derived from an EMBL/GenBank/DDBJ whole genome shotgun (WGS) entry which is preliminary data.</text>
</comment>
<proteinExistence type="predicted"/>
<reference evidence="1" key="2">
    <citation type="journal article" date="2023" name="Science">
        <title>Genomic signatures of disease resistance in endangered staghorn corals.</title>
        <authorList>
            <person name="Vollmer S.V."/>
            <person name="Selwyn J.D."/>
            <person name="Despard B.A."/>
            <person name="Roesel C.L."/>
        </authorList>
    </citation>
    <scope>NUCLEOTIDE SEQUENCE</scope>
    <source>
        <strain evidence="1">K2</strain>
    </source>
</reference>
<evidence type="ECO:0000313" key="1">
    <source>
        <dbReference type="EMBL" id="KAK2567040.1"/>
    </source>
</evidence>
<accession>A0AAD9QTY4</accession>
<keyword evidence="2" id="KW-1185">Reference proteome</keyword>
<gene>
    <name evidence="1" type="ORF">P5673_008823</name>
</gene>
<dbReference type="Proteomes" id="UP001249851">
    <property type="component" value="Unassembled WGS sequence"/>
</dbReference>
<evidence type="ECO:0000313" key="2">
    <source>
        <dbReference type="Proteomes" id="UP001249851"/>
    </source>
</evidence>
<sequence>MVPVQQAERSGVVCLSPFYYLAFSACSEFPNYRHFLSLGLGDLNRIFLLLPSEPVDAGFKKKKNDFAAEQIDRKKLLTVVITNALERCLNEKRDWMLS</sequence>
<name>A0AAD9QTY4_ACRCE</name>
<dbReference type="AlphaFoldDB" id="A0AAD9QTY4"/>
<organism evidence="1 2">
    <name type="scientific">Acropora cervicornis</name>
    <name type="common">Staghorn coral</name>
    <dbReference type="NCBI Taxonomy" id="6130"/>
    <lineage>
        <taxon>Eukaryota</taxon>
        <taxon>Metazoa</taxon>
        <taxon>Cnidaria</taxon>
        <taxon>Anthozoa</taxon>
        <taxon>Hexacorallia</taxon>
        <taxon>Scleractinia</taxon>
        <taxon>Astrocoeniina</taxon>
        <taxon>Acroporidae</taxon>
        <taxon>Acropora</taxon>
    </lineage>
</organism>
<reference evidence="1" key="1">
    <citation type="journal article" date="2023" name="G3 (Bethesda)">
        <title>Whole genome assembly and annotation of the endangered Caribbean coral Acropora cervicornis.</title>
        <authorList>
            <person name="Selwyn J.D."/>
            <person name="Vollmer S.V."/>
        </authorList>
    </citation>
    <scope>NUCLEOTIDE SEQUENCE</scope>
    <source>
        <strain evidence="1">K2</strain>
    </source>
</reference>